<evidence type="ECO:0000313" key="2">
    <source>
        <dbReference type="Proteomes" id="UP000281343"/>
    </source>
</evidence>
<organism evidence="1 2">
    <name type="scientific">Rhodophyticola porphyridii</name>
    <dbReference type="NCBI Taxonomy" id="1852017"/>
    <lineage>
        <taxon>Bacteria</taxon>
        <taxon>Pseudomonadati</taxon>
        <taxon>Pseudomonadota</taxon>
        <taxon>Alphaproteobacteria</taxon>
        <taxon>Rhodobacterales</taxon>
        <taxon>Roseobacteraceae</taxon>
        <taxon>Rhodophyticola</taxon>
    </lineage>
</organism>
<proteinExistence type="predicted"/>
<protein>
    <recommendedName>
        <fullName evidence="3">DUF4145 domain-containing protein</fullName>
    </recommendedName>
</protein>
<name>A0A3L9Y3E2_9RHOB</name>
<dbReference type="Proteomes" id="UP000281343">
    <property type="component" value="Unassembled WGS sequence"/>
</dbReference>
<keyword evidence="2" id="KW-1185">Reference proteome</keyword>
<dbReference type="EMBL" id="RCNT01000007">
    <property type="protein sequence ID" value="RMA41617.1"/>
    <property type="molecule type" value="Genomic_DNA"/>
</dbReference>
<reference evidence="1 2" key="1">
    <citation type="submission" date="2018-10" db="EMBL/GenBank/DDBJ databases">
        <authorList>
            <person name="Jung H.S."/>
            <person name="Jeon C.O."/>
        </authorList>
    </citation>
    <scope>NUCLEOTIDE SEQUENCE [LARGE SCALE GENOMIC DNA]</scope>
    <source>
        <strain evidence="1 2">MA-7-27</strain>
    </source>
</reference>
<dbReference type="AlphaFoldDB" id="A0A3L9Y3E2"/>
<dbReference type="OrthoDB" id="1399884at2"/>
<sequence>MEHKLPDGSAKLFLAETLDCFEAGANRATIVMAWILAVNHLFDYILKHKHVEFNAVLAKNTDKRVKVTTIKQRDDFSDIPEGKFIEFCRSAGVVSNDVRKILDQKLGTRNTSAHPSGVKITRSKVIDFVEDLVENVVLKYKL</sequence>
<evidence type="ECO:0008006" key="3">
    <source>
        <dbReference type="Google" id="ProtNLM"/>
    </source>
</evidence>
<comment type="caution">
    <text evidence="1">The sequence shown here is derived from an EMBL/GenBank/DDBJ whole genome shotgun (WGS) entry which is preliminary data.</text>
</comment>
<accession>A0A3L9Y3E2</accession>
<gene>
    <name evidence="1" type="ORF">D9R08_14875</name>
</gene>
<evidence type="ECO:0000313" key="1">
    <source>
        <dbReference type="EMBL" id="RMA41617.1"/>
    </source>
</evidence>